<dbReference type="EMBL" id="GGEC01058786">
    <property type="protein sequence ID" value="MBX39270.1"/>
    <property type="molecule type" value="Transcribed_RNA"/>
</dbReference>
<proteinExistence type="predicted"/>
<evidence type="ECO:0000256" key="1">
    <source>
        <dbReference type="SAM" id="MobiDB-lite"/>
    </source>
</evidence>
<accession>A0A2P2NA48</accession>
<dbReference type="AlphaFoldDB" id="A0A2P2NA48"/>
<protein>
    <submittedName>
        <fullName evidence="2">Uncharacterized protein</fullName>
    </submittedName>
</protein>
<name>A0A2P2NA48_RHIMU</name>
<organism evidence="2">
    <name type="scientific">Rhizophora mucronata</name>
    <name type="common">Asiatic mangrove</name>
    <dbReference type="NCBI Taxonomy" id="61149"/>
    <lineage>
        <taxon>Eukaryota</taxon>
        <taxon>Viridiplantae</taxon>
        <taxon>Streptophyta</taxon>
        <taxon>Embryophyta</taxon>
        <taxon>Tracheophyta</taxon>
        <taxon>Spermatophyta</taxon>
        <taxon>Magnoliopsida</taxon>
        <taxon>eudicotyledons</taxon>
        <taxon>Gunneridae</taxon>
        <taxon>Pentapetalae</taxon>
        <taxon>rosids</taxon>
        <taxon>fabids</taxon>
        <taxon>Malpighiales</taxon>
        <taxon>Rhizophoraceae</taxon>
        <taxon>Rhizophora</taxon>
    </lineage>
</organism>
<feature type="compositionally biased region" description="Basic and acidic residues" evidence="1">
    <location>
        <begin position="22"/>
        <end position="38"/>
    </location>
</feature>
<sequence>MRAIKMNIYGRSSTNFSKMKGRKGEEDVGLKGQEKRGETTQTRKLRHSYYCSIENIITKTKKEKKKLRTSV</sequence>
<reference evidence="2" key="1">
    <citation type="submission" date="2018-02" db="EMBL/GenBank/DDBJ databases">
        <title>Rhizophora mucronata_Transcriptome.</title>
        <authorList>
            <person name="Meera S.P."/>
            <person name="Sreeshan A."/>
            <person name="Augustine A."/>
        </authorList>
    </citation>
    <scope>NUCLEOTIDE SEQUENCE</scope>
    <source>
        <tissue evidence="2">Leaf</tissue>
    </source>
</reference>
<evidence type="ECO:0000313" key="2">
    <source>
        <dbReference type="EMBL" id="MBX39270.1"/>
    </source>
</evidence>
<feature type="region of interest" description="Disordered" evidence="1">
    <location>
        <begin position="1"/>
        <end position="43"/>
    </location>
</feature>